<evidence type="ECO:0000313" key="10">
    <source>
        <dbReference type="EMBL" id="OGC34458.1"/>
    </source>
</evidence>
<dbReference type="GO" id="GO:1990904">
    <property type="term" value="C:ribonucleoprotein complex"/>
    <property type="evidence" value="ECO:0007669"/>
    <property type="project" value="UniProtKB-KW"/>
</dbReference>
<dbReference type="Gene3D" id="3.30.1440.10">
    <property type="match status" value="1"/>
</dbReference>
<dbReference type="GO" id="GO:0005840">
    <property type="term" value="C:ribosome"/>
    <property type="evidence" value="ECO:0007669"/>
    <property type="project" value="UniProtKB-KW"/>
</dbReference>
<feature type="domain" description="Large ribosomal subunit protein uL5 N-terminal" evidence="8">
    <location>
        <begin position="25"/>
        <end position="81"/>
    </location>
</feature>
<evidence type="ECO:0000259" key="8">
    <source>
        <dbReference type="Pfam" id="PF00281"/>
    </source>
</evidence>
<dbReference type="InterPro" id="IPR020930">
    <property type="entry name" value="Ribosomal_uL5_bac-type"/>
</dbReference>
<comment type="similarity">
    <text evidence="1 6 7">Belongs to the universal ribosomal protein uL5 family.</text>
</comment>
<dbReference type="STRING" id="1802583.A2311_04960"/>
<comment type="function">
    <text evidence="5">This is one of the proteins that bind and probably mediate the attachment of the 5S RNA into the large ribosomal subunit, where it forms part of the central protuberance. In the 70S ribosome it contacts protein S13 of the 30S subunit (bridge B1b), connecting the 2 subunits; this bridge is implicated in subunit movement. Contacts the P site tRNA; the 5S rRNA and some of its associated proteins might help stabilize positioning of ribosome-bound tRNAs.</text>
</comment>
<dbReference type="Pfam" id="PF00673">
    <property type="entry name" value="Ribosomal_L5_C"/>
    <property type="match status" value="1"/>
</dbReference>
<dbReference type="Proteomes" id="UP000178951">
    <property type="component" value="Unassembled WGS sequence"/>
</dbReference>
<dbReference type="InterPro" id="IPR031310">
    <property type="entry name" value="Ribosomal_uL5_N"/>
</dbReference>
<dbReference type="InterPro" id="IPR031309">
    <property type="entry name" value="Ribosomal_uL5_C"/>
</dbReference>
<dbReference type="HAMAP" id="MF_01333_B">
    <property type="entry name" value="Ribosomal_uL5_B"/>
    <property type="match status" value="1"/>
</dbReference>
<sequence>MATNLKKRYLEEIRPKLMKSRGYKNIMEVPRLEKIIINRGVNEARENSKAIDVSSEELALITGQKPLTTYSKKAISAFKLRKGLAIGLKVTLRGDRMYNFANKLINLALPKIRDFKGVGPKSFDSQGNYSMGIKEQLIFPEVDYNKVDRVRGMDITFVTSAKTDAEARELLEGLGIPFRS</sequence>
<evidence type="ECO:0000256" key="6">
    <source>
        <dbReference type="HAMAP-Rule" id="MF_01333"/>
    </source>
</evidence>
<dbReference type="PROSITE" id="PS00358">
    <property type="entry name" value="RIBOSOMAL_L5"/>
    <property type="match status" value="1"/>
</dbReference>
<dbReference type="PIRSF" id="PIRSF002161">
    <property type="entry name" value="Ribosomal_L5"/>
    <property type="match status" value="1"/>
</dbReference>
<comment type="caution">
    <text evidence="10">The sequence shown here is derived from an EMBL/GenBank/DDBJ whole genome shotgun (WGS) entry which is preliminary data.</text>
</comment>
<dbReference type="EMBL" id="MEUF01000042">
    <property type="protein sequence ID" value="OGC34458.1"/>
    <property type="molecule type" value="Genomic_DNA"/>
</dbReference>
<feature type="domain" description="Large ribosomal subunit protein uL5 C-terminal" evidence="9">
    <location>
        <begin position="86"/>
        <end position="178"/>
    </location>
</feature>
<dbReference type="GO" id="GO:0000049">
    <property type="term" value="F:tRNA binding"/>
    <property type="evidence" value="ECO:0007669"/>
    <property type="project" value="UniProtKB-UniRule"/>
</dbReference>
<dbReference type="Pfam" id="PF00281">
    <property type="entry name" value="Ribosomal_L5"/>
    <property type="match status" value="1"/>
</dbReference>
<dbReference type="InterPro" id="IPR002132">
    <property type="entry name" value="Ribosomal_uL5"/>
</dbReference>
<organism evidence="10 11">
    <name type="scientific">candidate division WOR-1 bacterium RIFOXYB2_FULL_48_7</name>
    <dbReference type="NCBI Taxonomy" id="1802583"/>
    <lineage>
        <taxon>Bacteria</taxon>
        <taxon>Bacillati</taxon>
        <taxon>Saganbacteria</taxon>
    </lineage>
</organism>
<gene>
    <name evidence="6" type="primary">rplE</name>
    <name evidence="10" type="ORF">A2311_04960</name>
</gene>
<evidence type="ECO:0000256" key="7">
    <source>
        <dbReference type="RuleBase" id="RU003930"/>
    </source>
</evidence>
<keyword evidence="3 6" id="KW-0687">Ribonucleoprotein</keyword>
<dbReference type="FunFam" id="3.30.1440.10:FF:000001">
    <property type="entry name" value="50S ribosomal protein L5"/>
    <property type="match status" value="1"/>
</dbReference>
<accession>A0A1F4TP47</accession>
<comment type="subunit">
    <text evidence="6">Part of the 50S ribosomal subunit; part of the 5S rRNA/L5/L18/L25 subcomplex. Contacts the 5S rRNA and the P site tRNA. Forms a bridge to the 30S subunit in the 70S ribosome.</text>
</comment>
<dbReference type="PANTHER" id="PTHR11994">
    <property type="entry name" value="60S RIBOSOMAL PROTEIN L11-RELATED"/>
    <property type="match status" value="1"/>
</dbReference>
<dbReference type="InterPro" id="IPR022803">
    <property type="entry name" value="Ribosomal_uL5_dom_sf"/>
</dbReference>
<evidence type="ECO:0000256" key="4">
    <source>
        <dbReference type="ARBA" id="ARBA00035245"/>
    </source>
</evidence>
<dbReference type="InterPro" id="IPR020929">
    <property type="entry name" value="Ribosomal_uL5_CS"/>
</dbReference>
<dbReference type="NCBIfam" id="NF000585">
    <property type="entry name" value="PRK00010.1"/>
    <property type="match status" value="1"/>
</dbReference>
<keyword evidence="6" id="KW-0820">tRNA-binding</keyword>
<reference evidence="10 11" key="1">
    <citation type="journal article" date="2016" name="Nat. Commun.">
        <title>Thousands of microbial genomes shed light on interconnected biogeochemical processes in an aquifer system.</title>
        <authorList>
            <person name="Anantharaman K."/>
            <person name="Brown C.T."/>
            <person name="Hug L.A."/>
            <person name="Sharon I."/>
            <person name="Castelle C.J."/>
            <person name="Probst A.J."/>
            <person name="Thomas B.C."/>
            <person name="Singh A."/>
            <person name="Wilkins M.J."/>
            <person name="Karaoz U."/>
            <person name="Brodie E.L."/>
            <person name="Williams K.H."/>
            <person name="Hubbard S.S."/>
            <person name="Banfield J.F."/>
        </authorList>
    </citation>
    <scope>NUCLEOTIDE SEQUENCE [LARGE SCALE GENOMIC DNA]</scope>
</reference>
<dbReference type="SUPFAM" id="SSF55282">
    <property type="entry name" value="RL5-like"/>
    <property type="match status" value="1"/>
</dbReference>
<dbReference type="GO" id="GO:0006412">
    <property type="term" value="P:translation"/>
    <property type="evidence" value="ECO:0007669"/>
    <property type="project" value="UniProtKB-UniRule"/>
</dbReference>
<evidence type="ECO:0000256" key="1">
    <source>
        <dbReference type="ARBA" id="ARBA00008553"/>
    </source>
</evidence>
<evidence type="ECO:0000256" key="5">
    <source>
        <dbReference type="ARBA" id="ARBA00058604"/>
    </source>
</evidence>
<dbReference type="GO" id="GO:0019843">
    <property type="term" value="F:rRNA binding"/>
    <property type="evidence" value="ECO:0007669"/>
    <property type="project" value="UniProtKB-UniRule"/>
</dbReference>
<comment type="function">
    <text evidence="6">This is 1 of the proteins that bind and probably mediate the attachment of the 5S RNA into the large ribosomal subunit, where it forms part of the central protuberance. In the 70S ribosome it contacts protein S13 of the 30S subunit (bridge B1b), connecting the 2 subunits; this bridge is implicated in subunit movement. Contacts the P site tRNA; the 5S rRNA and some of its associated proteins might help stabilize positioning of ribosome-bound tRNAs.</text>
</comment>
<keyword evidence="6" id="KW-0694">RNA-binding</keyword>
<dbReference type="AlphaFoldDB" id="A0A1F4TP47"/>
<evidence type="ECO:0000256" key="2">
    <source>
        <dbReference type="ARBA" id="ARBA00022980"/>
    </source>
</evidence>
<dbReference type="GO" id="GO:0003735">
    <property type="term" value="F:structural constituent of ribosome"/>
    <property type="evidence" value="ECO:0007669"/>
    <property type="project" value="InterPro"/>
</dbReference>
<keyword evidence="6" id="KW-0699">rRNA-binding</keyword>
<protein>
    <recommendedName>
        <fullName evidence="4 6">Large ribosomal subunit protein uL5</fullName>
    </recommendedName>
</protein>
<evidence type="ECO:0000256" key="3">
    <source>
        <dbReference type="ARBA" id="ARBA00023274"/>
    </source>
</evidence>
<evidence type="ECO:0000259" key="9">
    <source>
        <dbReference type="Pfam" id="PF00673"/>
    </source>
</evidence>
<name>A0A1F4TP47_UNCSA</name>
<proteinExistence type="inferred from homology"/>
<keyword evidence="2 6" id="KW-0689">Ribosomal protein</keyword>
<evidence type="ECO:0000313" key="11">
    <source>
        <dbReference type="Proteomes" id="UP000178951"/>
    </source>
</evidence>